<dbReference type="InterPro" id="IPR010376">
    <property type="entry name" value="GBBH-like_N"/>
</dbReference>
<dbReference type="Gene3D" id="3.30.2020.30">
    <property type="match status" value="1"/>
</dbReference>
<accession>A0ABM9T6U4</accession>
<protein>
    <recommendedName>
        <fullName evidence="3">Gamma-butyrobetaine hydroxylase-like N-terminal domain-containing protein</fullName>
    </recommendedName>
</protein>
<reference evidence="4 5" key="1">
    <citation type="submission" date="2015-03" db="EMBL/GenBank/DDBJ databases">
        <authorList>
            <person name="Regsiter A."/>
            <person name="william w."/>
        </authorList>
    </citation>
    <scope>NUCLEOTIDE SEQUENCE [LARGE SCALE GENOMIC DNA]</scope>
    <source>
        <strain evidence="4 5">CB1</strain>
    </source>
</reference>
<dbReference type="Pfam" id="PF06155">
    <property type="entry name" value="GBBH-like_N"/>
    <property type="match status" value="1"/>
</dbReference>
<proteinExistence type="predicted"/>
<evidence type="ECO:0000313" key="4">
    <source>
        <dbReference type="EMBL" id="CQR34887.1"/>
    </source>
</evidence>
<dbReference type="InterPro" id="IPR038492">
    <property type="entry name" value="GBBH-like_N_sf"/>
</dbReference>
<dbReference type="Proteomes" id="UP000078599">
    <property type="component" value="Unassembled WGS sequence"/>
</dbReference>
<evidence type="ECO:0000259" key="3">
    <source>
        <dbReference type="Pfam" id="PF06155"/>
    </source>
</evidence>
<name>A0ABM9T6U4_THIA3</name>
<feature type="domain" description="Gamma-butyrobetaine hydroxylase-like N-terminal" evidence="3">
    <location>
        <begin position="33"/>
        <end position="116"/>
    </location>
</feature>
<dbReference type="PANTHER" id="PTHR35303:SF5">
    <property type="entry name" value="OS02G0197800 PROTEIN"/>
    <property type="match status" value="1"/>
</dbReference>
<gene>
    <name evidence="4" type="ORF">THICB1_50005</name>
</gene>
<sequence length="157" mass="17752">MLLATLRDNRFISVRYLLMPSPTPRTDWPQAIVLHKLSRVLELTYADGTQYLLPFELMRVFSPSAEVRGHGPGQETLQTGKRLVEIDSVMQVGNYAIQPHFSDGHDSGIYSWDYLHFLGQNQESLWADYLNRLQAAGADRDAPMPEATSNAHHCSSH</sequence>
<keyword evidence="2" id="KW-0408">Iron</keyword>
<dbReference type="PANTHER" id="PTHR35303">
    <property type="entry name" value="OS02G0197800 PROTEIN"/>
    <property type="match status" value="1"/>
</dbReference>
<keyword evidence="5" id="KW-1185">Reference proteome</keyword>
<evidence type="ECO:0000313" key="5">
    <source>
        <dbReference type="Proteomes" id="UP000078599"/>
    </source>
</evidence>
<comment type="caution">
    <text evidence="4">The sequence shown here is derived from an EMBL/GenBank/DDBJ whole genome shotgun (WGS) entry which is preliminary data.</text>
</comment>
<evidence type="ECO:0000256" key="2">
    <source>
        <dbReference type="ARBA" id="ARBA00023004"/>
    </source>
</evidence>
<dbReference type="EMBL" id="CTRI01000027">
    <property type="protein sequence ID" value="CQR34887.1"/>
    <property type="molecule type" value="Genomic_DNA"/>
</dbReference>
<keyword evidence="1" id="KW-0479">Metal-binding</keyword>
<evidence type="ECO:0000256" key="1">
    <source>
        <dbReference type="ARBA" id="ARBA00022723"/>
    </source>
</evidence>
<organism evidence="4 5">
    <name type="scientific">Thiomonas arsenitoxydans (strain DSM 22701 / CIP 110005 / 3As)</name>
    <dbReference type="NCBI Taxonomy" id="426114"/>
    <lineage>
        <taxon>Bacteria</taxon>
        <taxon>Pseudomonadati</taxon>
        <taxon>Pseudomonadota</taxon>
        <taxon>Betaproteobacteria</taxon>
        <taxon>Burkholderiales</taxon>
        <taxon>Thiomonas</taxon>
    </lineage>
</organism>